<organism evidence="2 3">
    <name type="scientific">Prosthecodimorpha staleyi</name>
    <dbReference type="NCBI Taxonomy" id="2840188"/>
    <lineage>
        <taxon>Bacteria</taxon>
        <taxon>Pseudomonadati</taxon>
        <taxon>Pseudomonadota</taxon>
        <taxon>Alphaproteobacteria</taxon>
        <taxon>Hyphomicrobiales</taxon>
        <taxon>Ancalomicrobiaceae</taxon>
        <taxon>Prosthecodimorpha</taxon>
    </lineage>
</organism>
<dbReference type="RefSeq" id="WP_261966749.1">
    <property type="nucleotide sequence ID" value="NZ_JAHHZF010000001.1"/>
</dbReference>
<keyword evidence="1" id="KW-0472">Membrane</keyword>
<dbReference type="AlphaFoldDB" id="A0A947D739"/>
<name>A0A947D739_9HYPH</name>
<evidence type="ECO:0000313" key="3">
    <source>
        <dbReference type="Proteomes" id="UP000766595"/>
    </source>
</evidence>
<reference evidence="2 3" key="1">
    <citation type="submission" date="2021-06" db="EMBL/GenBank/DDBJ databases">
        <authorList>
            <person name="Grouzdev D.S."/>
            <person name="Koziaeva V."/>
        </authorList>
    </citation>
    <scope>NUCLEOTIDE SEQUENCE [LARGE SCALE GENOMIC DNA]</scope>
    <source>
        <strain evidence="2 3">22</strain>
    </source>
</reference>
<dbReference type="Proteomes" id="UP000766595">
    <property type="component" value="Unassembled WGS sequence"/>
</dbReference>
<evidence type="ECO:0000313" key="2">
    <source>
        <dbReference type="EMBL" id="MBT9288059.1"/>
    </source>
</evidence>
<accession>A0A947D739</accession>
<keyword evidence="1" id="KW-1133">Transmembrane helix</keyword>
<keyword evidence="3" id="KW-1185">Reference proteome</keyword>
<proteinExistence type="predicted"/>
<comment type="caution">
    <text evidence="2">The sequence shown here is derived from an EMBL/GenBank/DDBJ whole genome shotgun (WGS) entry which is preliminary data.</text>
</comment>
<gene>
    <name evidence="2" type="ORF">KL771_01265</name>
</gene>
<feature type="transmembrane region" description="Helical" evidence="1">
    <location>
        <begin position="25"/>
        <end position="47"/>
    </location>
</feature>
<sequence>MTNTELAGLHGRDVSRADMKDVGRVLCLCIAVVFGPIIALDVAAFAAGWRAAPSTHHAATVMTDAGQRDGE</sequence>
<keyword evidence="1" id="KW-0812">Transmembrane</keyword>
<dbReference type="EMBL" id="JAHHZF010000001">
    <property type="protein sequence ID" value="MBT9288059.1"/>
    <property type="molecule type" value="Genomic_DNA"/>
</dbReference>
<evidence type="ECO:0000256" key="1">
    <source>
        <dbReference type="SAM" id="Phobius"/>
    </source>
</evidence>
<protein>
    <submittedName>
        <fullName evidence="2">Uncharacterized protein</fullName>
    </submittedName>
</protein>